<comment type="caution">
    <text evidence="2">The sequence shown here is derived from an EMBL/GenBank/DDBJ whole genome shotgun (WGS) entry which is preliminary data.</text>
</comment>
<dbReference type="SUPFAM" id="SSF55486">
    <property type="entry name" value="Metalloproteases ('zincins'), catalytic domain"/>
    <property type="match status" value="1"/>
</dbReference>
<organism evidence="2 3">
    <name type="scientific">Idiomarina aquatica</name>
    <dbReference type="NCBI Taxonomy" id="1327752"/>
    <lineage>
        <taxon>Bacteria</taxon>
        <taxon>Pseudomonadati</taxon>
        <taxon>Pseudomonadota</taxon>
        <taxon>Gammaproteobacteria</taxon>
        <taxon>Alteromonadales</taxon>
        <taxon>Idiomarinaceae</taxon>
        <taxon>Idiomarina</taxon>
    </lineage>
</organism>
<dbReference type="EMBL" id="SNXI01000019">
    <property type="protein sequence ID" value="TDP28965.1"/>
    <property type="molecule type" value="Genomic_DNA"/>
</dbReference>
<dbReference type="AlphaFoldDB" id="A0A4R6NXU3"/>
<feature type="signal peptide" evidence="1">
    <location>
        <begin position="1"/>
        <end position="19"/>
    </location>
</feature>
<evidence type="ECO:0000313" key="2">
    <source>
        <dbReference type="EMBL" id="TDP28965.1"/>
    </source>
</evidence>
<name>A0A4R6NXU3_9GAMM</name>
<dbReference type="Proteomes" id="UP000295531">
    <property type="component" value="Unassembled WGS sequence"/>
</dbReference>
<dbReference type="RefSeq" id="WP_133540553.1">
    <property type="nucleotide sequence ID" value="NZ_SNXI01000019.1"/>
</dbReference>
<evidence type="ECO:0000313" key="3">
    <source>
        <dbReference type="Proteomes" id="UP000295531"/>
    </source>
</evidence>
<reference evidence="2 3" key="1">
    <citation type="submission" date="2019-03" db="EMBL/GenBank/DDBJ databases">
        <title>Freshwater and sediment microbial communities from various areas in North America, analyzing microbe dynamics in response to fracking.</title>
        <authorList>
            <person name="Lamendella R."/>
        </authorList>
    </citation>
    <scope>NUCLEOTIDE SEQUENCE [LARGE SCALE GENOMIC DNA]</scope>
    <source>
        <strain evidence="2 3">18_TX</strain>
    </source>
</reference>
<keyword evidence="1" id="KW-0732">Signal</keyword>
<dbReference type="OrthoDB" id="100605at2"/>
<proteinExistence type="predicted"/>
<gene>
    <name evidence="2" type="ORF">DEU29_11940</name>
</gene>
<dbReference type="Gene3D" id="1.10.390.10">
    <property type="entry name" value="Neutral Protease Domain 2"/>
    <property type="match status" value="1"/>
</dbReference>
<accession>A0A4R6NXU3</accession>
<dbReference type="InterPro" id="IPR027268">
    <property type="entry name" value="Peptidase_M4/M1_CTD_sf"/>
</dbReference>
<feature type="chain" id="PRO_5020951277" evidence="1">
    <location>
        <begin position="20"/>
        <end position="413"/>
    </location>
</feature>
<sequence>MRQLLIAIMSCLFICAALATDTVEYRTQLTLLPEDSALSAITTLEVPQQYLADGSVALFLNQKFAVTSVSGTGVESYAVKQSNKVPIWNEVIVKFSSTDKTTNEWVTIEYSGAIDNDAQHGNFITPSQVHLSIDSAWYPVFSDFSTPIRGTVNIELSEDWTVFAPGQVSSDRSKHSVQSTSPTIDVSLYAEKNPNSISNGGFTVVHDESNAENAEFVLSAGLQCLQRMNQRFGSHAPLNSAQVILLKRPGPSFARGNHISLNSQNLGTKVHTHQYLCHEIAHNWTDFASAMSHDYWMIESFAEYISAKEVERIYGEEEFQKIVKQWNQRSEGEAFVWRPDTNRRATHKVNYGLGPIALMKLQEKLGKEAFAELIYWYMVHDVTETEDLIKRIETLSDSTIARWFSALLAGDYS</sequence>
<protein>
    <submittedName>
        <fullName evidence="2">Peptidase M1-like protein</fullName>
    </submittedName>
</protein>
<evidence type="ECO:0000256" key="1">
    <source>
        <dbReference type="SAM" id="SignalP"/>
    </source>
</evidence>
<keyword evidence="3" id="KW-1185">Reference proteome</keyword>